<accession>A0AAW2L1I2</accession>
<name>A0AAW2L1I2_SESRA</name>
<dbReference type="EMBL" id="JACGWJ010000026">
    <property type="protein sequence ID" value="KAL0312085.1"/>
    <property type="molecule type" value="Genomic_DNA"/>
</dbReference>
<evidence type="ECO:0000313" key="2">
    <source>
        <dbReference type="EMBL" id="KAL0312085.1"/>
    </source>
</evidence>
<evidence type="ECO:0000256" key="1">
    <source>
        <dbReference type="SAM" id="MobiDB-lite"/>
    </source>
</evidence>
<sequence>MTTMSSANRHAIFVKFSEKADREAFQRPGFFAAEVLAALELWRKSERTAMNQKMRLFFDLWVGQRKDAGNYRSRRVLMDLSPVLPGTQRIGRYKKTIHPHGGTLHSEAGPIDEHAK</sequence>
<reference evidence="2" key="1">
    <citation type="submission" date="2020-06" db="EMBL/GenBank/DDBJ databases">
        <authorList>
            <person name="Li T."/>
            <person name="Hu X."/>
            <person name="Zhang T."/>
            <person name="Song X."/>
            <person name="Zhang H."/>
            <person name="Dai N."/>
            <person name="Sheng W."/>
            <person name="Hou X."/>
            <person name="Wei L."/>
        </authorList>
    </citation>
    <scope>NUCLEOTIDE SEQUENCE</scope>
    <source>
        <strain evidence="2">G02</strain>
        <tissue evidence="2">Leaf</tissue>
    </source>
</reference>
<proteinExistence type="predicted"/>
<gene>
    <name evidence="2" type="ORF">Sradi_5607800</name>
</gene>
<dbReference type="AlphaFoldDB" id="A0AAW2L1I2"/>
<comment type="caution">
    <text evidence="2">The sequence shown here is derived from an EMBL/GenBank/DDBJ whole genome shotgun (WGS) entry which is preliminary data.</text>
</comment>
<feature type="region of interest" description="Disordered" evidence="1">
    <location>
        <begin position="96"/>
        <end position="116"/>
    </location>
</feature>
<organism evidence="2">
    <name type="scientific">Sesamum radiatum</name>
    <name type="common">Black benniseed</name>
    <dbReference type="NCBI Taxonomy" id="300843"/>
    <lineage>
        <taxon>Eukaryota</taxon>
        <taxon>Viridiplantae</taxon>
        <taxon>Streptophyta</taxon>
        <taxon>Embryophyta</taxon>
        <taxon>Tracheophyta</taxon>
        <taxon>Spermatophyta</taxon>
        <taxon>Magnoliopsida</taxon>
        <taxon>eudicotyledons</taxon>
        <taxon>Gunneridae</taxon>
        <taxon>Pentapetalae</taxon>
        <taxon>asterids</taxon>
        <taxon>lamiids</taxon>
        <taxon>Lamiales</taxon>
        <taxon>Pedaliaceae</taxon>
        <taxon>Sesamum</taxon>
    </lineage>
</organism>
<protein>
    <submittedName>
        <fullName evidence="2">Uncharacterized protein</fullName>
    </submittedName>
</protein>
<reference evidence="2" key="2">
    <citation type="journal article" date="2024" name="Plant">
        <title>Genomic evolution and insights into agronomic trait innovations of Sesamum species.</title>
        <authorList>
            <person name="Miao H."/>
            <person name="Wang L."/>
            <person name="Qu L."/>
            <person name="Liu H."/>
            <person name="Sun Y."/>
            <person name="Le M."/>
            <person name="Wang Q."/>
            <person name="Wei S."/>
            <person name="Zheng Y."/>
            <person name="Lin W."/>
            <person name="Duan Y."/>
            <person name="Cao H."/>
            <person name="Xiong S."/>
            <person name="Wang X."/>
            <person name="Wei L."/>
            <person name="Li C."/>
            <person name="Ma Q."/>
            <person name="Ju M."/>
            <person name="Zhao R."/>
            <person name="Li G."/>
            <person name="Mu C."/>
            <person name="Tian Q."/>
            <person name="Mei H."/>
            <person name="Zhang T."/>
            <person name="Gao T."/>
            <person name="Zhang H."/>
        </authorList>
    </citation>
    <scope>NUCLEOTIDE SEQUENCE</scope>
    <source>
        <strain evidence="2">G02</strain>
    </source>
</reference>